<keyword evidence="8" id="KW-1185">Reference proteome</keyword>
<dbReference type="Proteomes" id="UP001501588">
    <property type="component" value="Unassembled WGS sequence"/>
</dbReference>
<feature type="transmembrane region" description="Helical" evidence="6">
    <location>
        <begin position="101"/>
        <end position="122"/>
    </location>
</feature>
<evidence type="ECO:0000313" key="7">
    <source>
        <dbReference type="EMBL" id="GAA0583057.1"/>
    </source>
</evidence>
<feature type="transmembrane region" description="Helical" evidence="6">
    <location>
        <begin position="293"/>
        <end position="313"/>
    </location>
</feature>
<name>A0ABN1F5U0_9PROT</name>
<proteinExistence type="predicted"/>
<dbReference type="NCBIfam" id="TIGR04408">
    <property type="entry name" value="LptG_lptG"/>
    <property type="match status" value="1"/>
</dbReference>
<dbReference type="PANTHER" id="PTHR33529:SF2">
    <property type="entry name" value="LIPOPOLYSACCHARIDE EXPORT SYSTEM PERMEASE PROTEIN LPTG"/>
    <property type="match status" value="1"/>
</dbReference>
<dbReference type="Pfam" id="PF03739">
    <property type="entry name" value="LptF_LptG"/>
    <property type="match status" value="1"/>
</dbReference>
<keyword evidence="4 6" id="KW-1133">Transmembrane helix</keyword>
<keyword evidence="3 6" id="KW-0812">Transmembrane</keyword>
<evidence type="ECO:0000256" key="5">
    <source>
        <dbReference type="ARBA" id="ARBA00023136"/>
    </source>
</evidence>
<reference evidence="7 8" key="1">
    <citation type="journal article" date="2019" name="Int. J. Syst. Evol. Microbiol.">
        <title>The Global Catalogue of Microorganisms (GCM) 10K type strain sequencing project: providing services to taxonomists for standard genome sequencing and annotation.</title>
        <authorList>
            <consortium name="The Broad Institute Genomics Platform"/>
            <consortium name="The Broad Institute Genome Sequencing Center for Infectious Disease"/>
            <person name="Wu L."/>
            <person name="Ma J."/>
        </authorList>
    </citation>
    <scope>NUCLEOTIDE SEQUENCE [LARGE SCALE GENOMIC DNA]</scope>
    <source>
        <strain evidence="7 8">JCM 9933</strain>
    </source>
</reference>
<organism evidence="7 8">
    <name type="scientific">Craurococcus roseus</name>
    <dbReference type="NCBI Taxonomy" id="77585"/>
    <lineage>
        <taxon>Bacteria</taxon>
        <taxon>Pseudomonadati</taxon>
        <taxon>Pseudomonadota</taxon>
        <taxon>Alphaproteobacteria</taxon>
        <taxon>Acetobacterales</taxon>
        <taxon>Acetobacteraceae</taxon>
        <taxon>Craurococcus</taxon>
    </lineage>
</organism>
<dbReference type="InterPro" id="IPR005495">
    <property type="entry name" value="LptG/LptF_permease"/>
</dbReference>
<feature type="transmembrane region" description="Helical" evidence="6">
    <location>
        <begin position="57"/>
        <end position="81"/>
    </location>
</feature>
<feature type="transmembrane region" description="Helical" evidence="6">
    <location>
        <begin position="319"/>
        <end position="337"/>
    </location>
</feature>
<evidence type="ECO:0000256" key="6">
    <source>
        <dbReference type="SAM" id="Phobius"/>
    </source>
</evidence>
<comment type="caution">
    <text evidence="7">The sequence shown here is derived from an EMBL/GenBank/DDBJ whole genome shotgun (WGS) entry which is preliminary data.</text>
</comment>
<keyword evidence="5 6" id="KW-0472">Membrane</keyword>
<evidence type="ECO:0000256" key="1">
    <source>
        <dbReference type="ARBA" id="ARBA00004651"/>
    </source>
</evidence>
<gene>
    <name evidence="7" type="primary">lptG</name>
    <name evidence="7" type="ORF">GCM10009416_21840</name>
</gene>
<protein>
    <submittedName>
        <fullName evidence="7">LPS export ABC transporter permease LptG</fullName>
    </submittedName>
</protein>
<evidence type="ECO:0000256" key="3">
    <source>
        <dbReference type="ARBA" id="ARBA00022692"/>
    </source>
</evidence>
<accession>A0ABN1F5U0</accession>
<evidence type="ECO:0000313" key="8">
    <source>
        <dbReference type="Proteomes" id="UP001501588"/>
    </source>
</evidence>
<evidence type="ECO:0000256" key="4">
    <source>
        <dbReference type="ARBA" id="ARBA00022989"/>
    </source>
</evidence>
<dbReference type="PANTHER" id="PTHR33529">
    <property type="entry name" value="SLR0882 PROTEIN-RELATED"/>
    <property type="match status" value="1"/>
</dbReference>
<feature type="transmembrane region" description="Helical" evidence="6">
    <location>
        <begin position="15"/>
        <end position="36"/>
    </location>
</feature>
<keyword evidence="2" id="KW-1003">Cell membrane</keyword>
<dbReference type="InterPro" id="IPR030923">
    <property type="entry name" value="LptG"/>
</dbReference>
<dbReference type="RefSeq" id="WP_343895321.1">
    <property type="nucleotide sequence ID" value="NZ_BAAAFZ010000026.1"/>
</dbReference>
<feature type="transmembrane region" description="Helical" evidence="6">
    <location>
        <begin position="349"/>
        <end position="374"/>
    </location>
</feature>
<dbReference type="EMBL" id="BAAAFZ010000026">
    <property type="protein sequence ID" value="GAA0583057.1"/>
    <property type="molecule type" value="Genomic_DNA"/>
</dbReference>
<evidence type="ECO:0000256" key="2">
    <source>
        <dbReference type="ARBA" id="ARBA00022475"/>
    </source>
</evidence>
<comment type="subcellular location">
    <subcellularLocation>
        <location evidence="1">Cell membrane</location>
        <topology evidence="1">Multi-pass membrane protein</topology>
    </subcellularLocation>
</comment>
<sequence>MTVAATLTLYVARRFAGACLAMLAGLTLLVALFDFIELLRRAATRPDAGFALVAQIAGLRLPFVAMQILPFAILLGGLLAFWRLSRSSELVVARAAGVSAWGFLSGPVAVALAVGLLGTFGISPLSSTMLARAERLDHAYLRNTSGLTALAGGRLWLRQADRGLEPGGQAILSGRPVSGRRGAAATPAAGFAMTDVSLWRLSANDRPLARVEAPRARLLPGQWVLEDAVSFNADRSAGPRQAVIFPTELTPDRIENSFASPDTLSFWALPGFVEVLEAAGFSAVRHRLHFQSLLSLPVLASAMALLSAGFSMRSSRRGGVARMLSAGVAAGFALFVLDRITGEFGEAGTLPVALAAWAPTVAGLLLALALLLHLEDG</sequence>